<dbReference type="CDD" id="cd16913">
    <property type="entry name" value="YkuD_like"/>
    <property type="match status" value="1"/>
</dbReference>
<dbReference type="GO" id="GO:0008360">
    <property type="term" value="P:regulation of cell shape"/>
    <property type="evidence" value="ECO:0007669"/>
    <property type="project" value="UniProtKB-UniRule"/>
</dbReference>
<evidence type="ECO:0000313" key="9">
    <source>
        <dbReference type="EMBL" id="MBD2768375.1"/>
    </source>
</evidence>
<dbReference type="SUPFAM" id="SSF141523">
    <property type="entry name" value="L,D-transpeptidase catalytic domain-like"/>
    <property type="match status" value="1"/>
</dbReference>
<dbReference type="Pfam" id="PF03734">
    <property type="entry name" value="YkuD"/>
    <property type="match status" value="1"/>
</dbReference>
<dbReference type="GO" id="GO:0016740">
    <property type="term" value="F:transferase activity"/>
    <property type="evidence" value="ECO:0007669"/>
    <property type="project" value="UniProtKB-KW"/>
</dbReference>
<evidence type="ECO:0000256" key="2">
    <source>
        <dbReference type="ARBA" id="ARBA00005992"/>
    </source>
</evidence>
<dbReference type="GO" id="GO:0009252">
    <property type="term" value="P:peptidoglycan biosynthetic process"/>
    <property type="evidence" value="ECO:0007669"/>
    <property type="project" value="UniProtKB-KW"/>
</dbReference>
<feature type="domain" description="L,D-TPase catalytic" evidence="8">
    <location>
        <begin position="217"/>
        <end position="392"/>
    </location>
</feature>
<keyword evidence="4 7" id="KW-0133">Cell shape</keyword>
<reference evidence="9" key="1">
    <citation type="submission" date="2020-09" db="EMBL/GenBank/DDBJ databases">
        <authorList>
            <person name="Kim M.K."/>
        </authorList>
    </citation>
    <scope>NUCLEOTIDE SEQUENCE</scope>
    <source>
        <strain evidence="9">BT664</strain>
    </source>
</reference>
<comment type="caution">
    <text evidence="9">The sequence shown here is derived from an EMBL/GenBank/DDBJ whole genome shotgun (WGS) entry which is preliminary data.</text>
</comment>
<keyword evidence="10" id="KW-1185">Reference proteome</keyword>
<evidence type="ECO:0000256" key="1">
    <source>
        <dbReference type="ARBA" id="ARBA00004752"/>
    </source>
</evidence>
<dbReference type="Proteomes" id="UP000612233">
    <property type="component" value="Unassembled WGS sequence"/>
</dbReference>
<evidence type="ECO:0000256" key="4">
    <source>
        <dbReference type="ARBA" id="ARBA00022960"/>
    </source>
</evidence>
<evidence type="ECO:0000256" key="6">
    <source>
        <dbReference type="ARBA" id="ARBA00023316"/>
    </source>
</evidence>
<dbReference type="InterPro" id="IPR052905">
    <property type="entry name" value="LD-transpeptidase_YkuD-like"/>
</dbReference>
<organism evidence="9 10">
    <name type="scientific">Hymenobacter montanus</name>
    <dbReference type="NCBI Taxonomy" id="2771359"/>
    <lineage>
        <taxon>Bacteria</taxon>
        <taxon>Pseudomonadati</taxon>
        <taxon>Bacteroidota</taxon>
        <taxon>Cytophagia</taxon>
        <taxon>Cytophagales</taxon>
        <taxon>Hymenobacteraceae</taxon>
        <taxon>Hymenobacter</taxon>
    </lineage>
</organism>
<dbReference type="GO" id="GO:0004180">
    <property type="term" value="F:carboxypeptidase activity"/>
    <property type="evidence" value="ECO:0007669"/>
    <property type="project" value="UniProtKB-ARBA"/>
</dbReference>
<comment type="pathway">
    <text evidence="1 7">Cell wall biogenesis; peptidoglycan biosynthesis.</text>
</comment>
<dbReference type="Gene3D" id="2.40.440.10">
    <property type="entry name" value="L,D-transpeptidase catalytic domain-like"/>
    <property type="match status" value="1"/>
</dbReference>
<feature type="active site" description="Nucleophile" evidence="7">
    <location>
        <position position="368"/>
    </location>
</feature>
<sequence>MPFSAVEPVSVAPLICTLLDTIAAASPALQAGPEVRAFYAPACAPAWTTPADTLNPDALAALRLLGRAAEFGLPADYLPAPLLALRDSLRLPAAPRQRAWQLARLEIGLSDAVLRFMRDLHRGRLRPYTMPARSKGGKEQWQSVAVLQAALGQGRVTAAMLSGQPVNREYQQLQQALAQWLAQPAPPDSAAARRAQYEKAALNLERWRWEAWGPVPEYVYINLPAYELQVVANDAVVRHHRVIVGKPETPTPTLSSTIRYFTLAPDWHVPHSIATKEMLPRLKENPGYLGLNNLSLYDERGRWLDPYSINWVAVTAAHFPYTIRQSAGCENALGNVVFRFANPYSVYLHDTPMRQYFDRPTRAFSHGCIRLAEPLALAAYLLHREGRSVQLPNEAACARQPQPHDVRLRRPLPLFVRYATCVGEAGHLRFFPDVYGRDEAVRRNLFEAGAAVRVK</sequence>
<name>A0A927BDN4_9BACT</name>
<proteinExistence type="inferred from homology"/>
<evidence type="ECO:0000259" key="8">
    <source>
        <dbReference type="PROSITE" id="PS52029"/>
    </source>
</evidence>
<dbReference type="InterPro" id="IPR045380">
    <property type="entry name" value="LD_TPept_scaffold_dom"/>
</dbReference>
<dbReference type="InterPro" id="IPR038063">
    <property type="entry name" value="Transpep_catalytic_dom"/>
</dbReference>
<keyword evidence="5 7" id="KW-0573">Peptidoglycan synthesis</keyword>
<protein>
    <submittedName>
        <fullName evidence="9">L,D-transpeptidase family protein</fullName>
    </submittedName>
</protein>
<feature type="active site" description="Proton donor/acceptor" evidence="7">
    <location>
        <position position="349"/>
    </location>
</feature>
<keyword evidence="3" id="KW-0808">Transferase</keyword>
<dbReference type="RefSeq" id="WP_191005186.1">
    <property type="nucleotide sequence ID" value="NZ_JACXAD010000010.1"/>
</dbReference>
<evidence type="ECO:0000313" key="10">
    <source>
        <dbReference type="Proteomes" id="UP000612233"/>
    </source>
</evidence>
<dbReference type="PANTHER" id="PTHR41533">
    <property type="entry name" value="L,D-TRANSPEPTIDASE HI_1667-RELATED"/>
    <property type="match status" value="1"/>
</dbReference>
<evidence type="ECO:0000256" key="3">
    <source>
        <dbReference type="ARBA" id="ARBA00022679"/>
    </source>
</evidence>
<comment type="similarity">
    <text evidence="2">Belongs to the YkuD family.</text>
</comment>
<evidence type="ECO:0000256" key="5">
    <source>
        <dbReference type="ARBA" id="ARBA00022984"/>
    </source>
</evidence>
<dbReference type="Pfam" id="PF20142">
    <property type="entry name" value="Scaffold"/>
    <property type="match status" value="1"/>
</dbReference>
<dbReference type="GO" id="GO:0071555">
    <property type="term" value="P:cell wall organization"/>
    <property type="evidence" value="ECO:0007669"/>
    <property type="project" value="UniProtKB-UniRule"/>
</dbReference>
<evidence type="ECO:0000256" key="7">
    <source>
        <dbReference type="PROSITE-ProRule" id="PRU01373"/>
    </source>
</evidence>
<dbReference type="AlphaFoldDB" id="A0A927BDN4"/>
<dbReference type="EMBL" id="JACXAD010000010">
    <property type="protein sequence ID" value="MBD2768375.1"/>
    <property type="molecule type" value="Genomic_DNA"/>
</dbReference>
<gene>
    <name evidence="9" type="ORF">IC235_10765</name>
</gene>
<dbReference type="InterPro" id="IPR005490">
    <property type="entry name" value="LD_TPept_cat_dom"/>
</dbReference>
<keyword evidence="6 7" id="KW-0961">Cell wall biogenesis/degradation</keyword>
<dbReference type="PROSITE" id="PS52029">
    <property type="entry name" value="LD_TPASE"/>
    <property type="match status" value="1"/>
</dbReference>
<dbReference type="PANTHER" id="PTHR41533:SF2">
    <property type="entry name" value="BLR7131 PROTEIN"/>
    <property type="match status" value="1"/>
</dbReference>
<accession>A0A927BDN4</accession>